<proteinExistence type="predicted"/>
<protein>
    <submittedName>
        <fullName evidence="2">Uncharacterized protein</fullName>
    </submittedName>
</protein>
<evidence type="ECO:0000313" key="2">
    <source>
        <dbReference type="EMBL" id="MPC18005.1"/>
    </source>
</evidence>
<reference evidence="2 3" key="1">
    <citation type="submission" date="2019-05" db="EMBL/GenBank/DDBJ databases">
        <title>Another draft genome of Portunus trituberculatus and its Hox gene families provides insights of decapod evolution.</title>
        <authorList>
            <person name="Jeong J.-H."/>
            <person name="Song I."/>
            <person name="Kim S."/>
            <person name="Choi T."/>
            <person name="Kim D."/>
            <person name="Ryu S."/>
            <person name="Kim W."/>
        </authorList>
    </citation>
    <scope>NUCLEOTIDE SEQUENCE [LARGE SCALE GENOMIC DNA]</scope>
    <source>
        <tissue evidence="2">Muscle</tissue>
    </source>
</reference>
<keyword evidence="3" id="KW-1185">Reference proteome</keyword>
<feature type="region of interest" description="Disordered" evidence="1">
    <location>
        <begin position="1"/>
        <end position="28"/>
    </location>
</feature>
<accession>A0A5B7DA08</accession>
<feature type="compositionally biased region" description="Basic and acidic residues" evidence="1">
    <location>
        <begin position="7"/>
        <end position="18"/>
    </location>
</feature>
<gene>
    <name evidence="2" type="ORF">E2C01_010876</name>
</gene>
<dbReference type="AlphaFoldDB" id="A0A5B7DA08"/>
<evidence type="ECO:0000256" key="1">
    <source>
        <dbReference type="SAM" id="MobiDB-lite"/>
    </source>
</evidence>
<sequence length="67" mass="7709">MTNIYHLLERSTEPHRNESMPQTMSPRQCWPPVETGTSGAEHLCYRQLGSMYCHNTSGIPELSQQFI</sequence>
<dbReference type="Proteomes" id="UP000324222">
    <property type="component" value="Unassembled WGS sequence"/>
</dbReference>
<comment type="caution">
    <text evidence="2">The sequence shown here is derived from an EMBL/GenBank/DDBJ whole genome shotgun (WGS) entry which is preliminary data.</text>
</comment>
<dbReference type="EMBL" id="VSRR010000638">
    <property type="protein sequence ID" value="MPC18005.1"/>
    <property type="molecule type" value="Genomic_DNA"/>
</dbReference>
<name>A0A5B7DA08_PORTR</name>
<evidence type="ECO:0000313" key="3">
    <source>
        <dbReference type="Proteomes" id="UP000324222"/>
    </source>
</evidence>
<organism evidence="2 3">
    <name type="scientific">Portunus trituberculatus</name>
    <name type="common">Swimming crab</name>
    <name type="synonym">Neptunus trituberculatus</name>
    <dbReference type="NCBI Taxonomy" id="210409"/>
    <lineage>
        <taxon>Eukaryota</taxon>
        <taxon>Metazoa</taxon>
        <taxon>Ecdysozoa</taxon>
        <taxon>Arthropoda</taxon>
        <taxon>Crustacea</taxon>
        <taxon>Multicrustacea</taxon>
        <taxon>Malacostraca</taxon>
        <taxon>Eumalacostraca</taxon>
        <taxon>Eucarida</taxon>
        <taxon>Decapoda</taxon>
        <taxon>Pleocyemata</taxon>
        <taxon>Brachyura</taxon>
        <taxon>Eubrachyura</taxon>
        <taxon>Portunoidea</taxon>
        <taxon>Portunidae</taxon>
        <taxon>Portuninae</taxon>
        <taxon>Portunus</taxon>
    </lineage>
</organism>